<feature type="compositionally biased region" description="Low complexity" evidence="2">
    <location>
        <begin position="1"/>
        <end position="17"/>
    </location>
</feature>
<dbReference type="CDD" id="cd00067">
    <property type="entry name" value="GAL4"/>
    <property type="match status" value="1"/>
</dbReference>
<dbReference type="PROSITE" id="PS50048">
    <property type="entry name" value="ZN2_CY6_FUNGAL_2"/>
    <property type="match status" value="1"/>
</dbReference>
<evidence type="ECO:0000259" key="3">
    <source>
        <dbReference type="PROSITE" id="PS50048"/>
    </source>
</evidence>
<name>A0A8K0SV10_9HYPO</name>
<dbReference type="OrthoDB" id="5153093at2759"/>
<organism evidence="4 5">
    <name type="scientific">Stachybotrys elegans</name>
    <dbReference type="NCBI Taxonomy" id="80388"/>
    <lineage>
        <taxon>Eukaryota</taxon>
        <taxon>Fungi</taxon>
        <taxon>Dikarya</taxon>
        <taxon>Ascomycota</taxon>
        <taxon>Pezizomycotina</taxon>
        <taxon>Sordariomycetes</taxon>
        <taxon>Hypocreomycetidae</taxon>
        <taxon>Hypocreales</taxon>
        <taxon>Stachybotryaceae</taxon>
        <taxon>Stachybotrys</taxon>
    </lineage>
</organism>
<dbReference type="Proteomes" id="UP000813444">
    <property type="component" value="Unassembled WGS sequence"/>
</dbReference>
<dbReference type="InterPro" id="IPR036864">
    <property type="entry name" value="Zn2-C6_fun-type_DNA-bd_sf"/>
</dbReference>
<reference evidence="4" key="1">
    <citation type="journal article" date="2021" name="Nat. Commun.">
        <title>Genetic determinants of endophytism in the Arabidopsis root mycobiome.</title>
        <authorList>
            <person name="Mesny F."/>
            <person name="Miyauchi S."/>
            <person name="Thiergart T."/>
            <person name="Pickel B."/>
            <person name="Atanasova L."/>
            <person name="Karlsson M."/>
            <person name="Huettel B."/>
            <person name="Barry K.W."/>
            <person name="Haridas S."/>
            <person name="Chen C."/>
            <person name="Bauer D."/>
            <person name="Andreopoulos W."/>
            <person name="Pangilinan J."/>
            <person name="LaButti K."/>
            <person name="Riley R."/>
            <person name="Lipzen A."/>
            <person name="Clum A."/>
            <person name="Drula E."/>
            <person name="Henrissat B."/>
            <person name="Kohler A."/>
            <person name="Grigoriev I.V."/>
            <person name="Martin F.M."/>
            <person name="Hacquard S."/>
        </authorList>
    </citation>
    <scope>NUCLEOTIDE SEQUENCE</scope>
    <source>
        <strain evidence="4">MPI-CAGE-CH-0235</strain>
    </source>
</reference>
<feature type="region of interest" description="Disordered" evidence="2">
    <location>
        <begin position="106"/>
        <end position="127"/>
    </location>
</feature>
<protein>
    <recommendedName>
        <fullName evidence="3">Zn(2)-C6 fungal-type domain-containing protein</fullName>
    </recommendedName>
</protein>
<comment type="caution">
    <text evidence="4">The sequence shown here is derived from an EMBL/GenBank/DDBJ whole genome shotgun (WGS) entry which is preliminary data.</text>
</comment>
<feature type="region of interest" description="Disordered" evidence="2">
    <location>
        <begin position="473"/>
        <end position="499"/>
    </location>
</feature>
<dbReference type="SMART" id="SM00066">
    <property type="entry name" value="GAL4"/>
    <property type="match status" value="1"/>
</dbReference>
<dbReference type="InterPro" id="IPR001138">
    <property type="entry name" value="Zn2Cys6_DnaBD"/>
</dbReference>
<dbReference type="Pfam" id="PF00172">
    <property type="entry name" value="Zn_clus"/>
    <property type="match status" value="1"/>
</dbReference>
<feature type="compositionally biased region" description="Polar residues" evidence="2">
    <location>
        <begin position="19"/>
        <end position="29"/>
    </location>
</feature>
<dbReference type="EMBL" id="JAGPNK010000004">
    <property type="protein sequence ID" value="KAH7322435.1"/>
    <property type="molecule type" value="Genomic_DNA"/>
</dbReference>
<dbReference type="GO" id="GO:0008270">
    <property type="term" value="F:zinc ion binding"/>
    <property type="evidence" value="ECO:0007669"/>
    <property type="project" value="InterPro"/>
</dbReference>
<feature type="domain" description="Zn(2)-C6 fungal-type" evidence="3">
    <location>
        <begin position="31"/>
        <end position="65"/>
    </location>
</feature>
<evidence type="ECO:0000256" key="1">
    <source>
        <dbReference type="ARBA" id="ARBA00023242"/>
    </source>
</evidence>
<dbReference type="GO" id="GO:0000981">
    <property type="term" value="F:DNA-binding transcription factor activity, RNA polymerase II-specific"/>
    <property type="evidence" value="ECO:0007669"/>
    <property type="project" value="InterPro"/>
</dbReference>
<evidence type="ECO:0000256" key="2">
    <source>
        <dbReference type="SAM" id="MobiDB-lite"/>
    </source>
</evidence>
<dbReference type="Gene3D" id="4.10.240.10">
    <property type="entry name" value="Zn(2)-C6 fungal-type DNA-binding domain"/>
    <property type="match status" value="1"/>
</dbReference>
<evidence type="ECO:0000313" key="4">
    <source>
        <dbReference type="EMBL" id="KAH7322435.1"/>
    </source>
</evidence>
<gene>
    <name evidence="4" type="ORF">B0I35DRAFT_425804</name>
</gene>
<sequence>MPPASSTSSESPSGPTAMSAPSITTTPRRQSCDRCHGQKLRCVRLGSRTTGACDRCLRQGAQCVYSFSLPKGRPSMYRNSNDALPPARLQSPPAQRDITAPITPPVEHRLSNIHPKPANGARKTPFSSTQDVIHVADGRDESNGSTLADEGLPDTPNHASTMLWLQGEAFDWSGIHLDGDPRDASNSVGLSMLPNGSHMDMDMETTAYDATACLLGIDTRGNGENGPADSLPLSLPSLHEPWLNGPDASIAKLSQLSTRLYPLLRSSTDLAERLAASKQSSDCHQPQSVSYIDDAAFKLIASWLIRATDSTCEYSRLSAEHHMPPMGPVTPSDALLEAFSTSAHLVEILRSLRTETNMWSSSPVSLSLSRPSSLDSASSSYFQENAGHCTNMVIRHLVMACNTLILSTYALLLSIFQHDATIPKTLGTDCPKDSFVGAGLADIRLVIVVQLCSHLVERQCSMVQAYTNQEAQPAATLSTPNPTASEPITPPSAPAGREADATLVQEVRRRIQCLRQALRI</sequence>
<dbReference type="PROSITE" id="PS00463">
    <property type="entry name" value="ZN2_CY6_FUNGAL_1"/>
    <property type="match status" value="1"/>
</dbReference>
<dbReference type="SUPFAM" id="SSF57701">
    <property type="entry name" value="Zn2/Cys6 DNA-binding domain"/>
    <property type="match status" value="1"/>
</dbReference>
<feature type="region of interest" description="Disordered" evidence="2">
    <location>
        <begin position="1"/>
        <end position="31"/>
    </location>
</feature>
<keyword evidence="5" id="KW-1185">Reference proteome</keyword>
<evidence type="ECO:0000313" key="5">
    <source>
        <dbReference type="Proteomes" id="UP000813444"/>
    </source>
</evidence>
<dbReference type="AlphaFoldDB" id="A0A8K0SV10"/>
<proteinExistence type="predicted"/>
<accession>A0A8K0SV10</accession>
<keyword evidence="1" id="KW-0539">Nucleus</keyword>
<feature type="compositionally biased region" description="Polar residues" evidence="2">
    <location>
        <begin position="473"/>
        <end position="486"/>
    </location>
</feature>